<evidence type="ECO:0000256" key="5">
    <source>
        <dbReference type="ARBA" id="ARBA00023159"/>
    </source>
</evidence>
<dbReference type="GO" id="GO:0006357">
    <property type="term" value="P:regulation of transcription by RNA polymerase II"/>
    <property type="evidence" value="ECO:0007669"/>
    <property type="project" value="InterPro"/>
</dbReference>
<evidence type="ECO:0000256" key="4">
    <source>
        <dbReference type="ARBA" id="ARBA00023015"/>
    </source>
</evidence>
<gene>
    <name evidence="9" type="primary">MED8</name>
    <name evidence="11" type="ORF">BU16DRAFT_522450</name>
</gene>
<feature type="compositionally biased region" description="Basic and acidic residues" evidence="10">
    <location>
        <begin position="186"/>
        <end position="197"/>
    </location>
</feature>
<dbReference type="Gene3D" id="6.10.250.2610">
    <property type="match status" value="1"/>
</dbReference>
<comment type="subcellular location">
    <subcellularLocation>
        <location evidence="1 9">Nucleus</location>
    </subcellularLocation>
</comment>
<dbReference type="Proteomes" id="UP000799750">
    <property type="component" value="Unassembled WGS sequence"/>
</dbReference>
<feature type="compositionally biased region" description="Acidic residues" evidence="10">
    <location>
        <begin position="164"/>
        <end position="185"/>
    </location>
</feature>
<keyword evidence="4 9" id="KW-0805">Transcription regulation</keyword>
<reference evidence="11" key="1">
    <citation type="journal article" date="2020" name="Stud. Mycol.">
        <title>101 Dothideomycetes genomes: a test case for predicting lifestyles and emergence of pathogens.</title>
        <authorList>
            <person name="Haridas S."/>
            <person name="Albert R."/>
            <person name="Binder M."/>
            <person name="Bloem J."/>
            <person name="Labutti K."/>
            <person name="Salamov A."/>
            <person name="Andreopoulos B."/>
            <person name="Baker S."/>
            <person name="Barry K."/>
            <person name="Bills G."/>
            <person name="Bluhm B."/>
            <person name="Cannon C."/>
            <person name="Castanera R."/>
            <person name="Culley D."/>
            <person name="Daum C."/>
            <person name="Ezra D."/>
            <person name="Gonzalez J."/>
            <person name="Henrissat B."/>
            <person name="Kuo A."/>
            <person name="Liang C."/>
            <person name="Lipzen A."/>
            <person name="Lutzoni F."/>
            <person name="Magnuson J."/>
            <person name="Mondo S."/>
            <person name="Nolan M."/>
            <person name="Ohm R."/>
            <person name="Pangilinan J."/>
            <person name="Park H.-J."/>
            <person name="Ramirez L."/>
            <person name="Alfaro M."/>
            <person name="Sun H."/>
            <person name="Tritt A."/>
            <person name="Yoshinaga Y."/>
            <person name="Zwiers L.-H."/>
            <person name="Turgeon B."/>
            <person name="Goodwin S."/>
            <person name="Spatafora J."/>
            <person name="Crous P."/>
            <person name="Grigoriev I."/>
        </authorList>
    </citation>
    <scope>NUCLEOTIDE SEQUENCE</scope>
    <source>
        <strain evidence="11">CBS 269.34</strain>
    </source>
</reference>
<feature type="region of interest" description="Disordered" evidence="10">
    <location>
        <begin position="164"/>
        <end position="207"/>
    </location>
</feature>
<comment type="subunit">
    <text evidence="9">Component of the Mediator complex.</text>
</comment>
<dbReference type="GO" id="GO:0070847">
    <property type="term" value="C:core mediator complex"/>
    <property type="evidence" value="ECO:0007669"/>
    <property type="project" value="TreeGrafter"/>
</dbReference>
<keyword evidence="12" id="KW-1185">Reference proteome</keyword>
<dbReference type="Pfam" id="PF10232">
    <property type="entry name" value="Med8"/>
    <property type="match status" value="1"/>
</dbReference>
<evidence type="ECO:0000256" key="2">
    <source>
        <dbReference type="ARBA" id="ARBA00005716"/>
    </source>
</evidence>
<evidence type="ECO:0000256" key="7">
    <source>
        <dbReference type="ARBA" id="ARBA00023242"/>
    </source>
</evidence>
<dbReference type="PANTHER" id="PTHR13074">
    <property type="entry name" value="MEDIATOR OF RNA POLYMERASE II TRANSCRIPTION SUBUNIT 8"/>
    <property type="match status" value="1"/>
</dbReference>
<organism evidence="11 12">
    <name type="scientific">Lophium mytilinum</name>
    <dbReference type="NCBI Taxonomy" id="390894"/>
    <lineage>
        <taxon>Eukaryota</taxon>
        <taxon>Fungi</taxon>
        <taxon>Dikarya</taxon>
        <taxon>Ascomycota</taxon>
        <taxon>Pezizomycotina</taxon>
        <taxon>Dothideomycetes</taxon>
        <taxon>Pleosporomycetidae</taxon>
        <taxon>Mytilinidiales</taxon>
        <taxon>Mytilinidiaceae</taxon>
        <taxon>Lophium</taxon>
    </lineage>
</organism>
<comment type="function">
    <text evidence="9">Component of the Mediator complex, a coactivator involved in the regulated transcription of nearly all RNA polymerase II-dependent genes. Mediator functions as a bridge to convey information from gene-specific regulatory proteins to the basal RNA polymerase II transcription machinery. Mediator is recruited to promoters by direct interactions with regulatory proteins and serves as a scaffold for the assembly of a functional preinitiation complex with RNA polymerase II and the general transcription factors.</text>
</comment>
<protein>
    <recommendedName>
        <fullName evidence="3 9">Mediator of RNA polymerase II transcription subunit 8</fullName>
    </recommendedName>
    <alternativeName>
        <fullName evidence="8 9">Mediator complex subunit 8</fullName>
    </alternativeName>
</protein>
<accession>A0A6A6RAN9</accession>
<keyword evidence="5 9" id="KW-0010">Activator</keyword>
<dbReference type="GO" id="GO:0016592">
    <property type="term" value="C:mediator complex"/>
    <property type="evidence" value="ECO:0007669"/>
    <property type="project" value="InterPro"/>
</dbReference>
<keyword evidence="7 9" id="KW-0539">Nucleus</keyword>
<keyword evidence="6 9" id="KW-0804">Transcription</keyword>
<evidence type="ECO:0000313" key="12">
    <source>
        <dbReference type="Proteomes" id="UP000799750"/>
    </source>
</evidence>
<dbReference type="EMBL" id="MU004182">
    <property type="protein sequence ID" value="KAF2501472.1"/>
    <property type="molecule type" value="Genomic_DNA"/>
</dbReference>
<evidence type="ECO:0000256" key="1">
    <source>
        <dbReference type="ARBA" id="ARBA00004123"/>
    </source>
</evidence>
<dbReference type="GO" id="GO:0000978">
    <property type="term" value="F:RNA polymerase II cis-regulatory region sequence-specific DNA binding"/>
    <property type="evidence" value="ECO:0007669"/>
    <property type="project" value="TreeGrafter"/>
</dbReference>
<evidence type="ECO:0000256" key="6">
    <source>
        <dbReference type="ARBA" id="ARBA00023163"/>
    </source>
</evidence>
<proteinExistence type="inferred from homology"/>
<dbReference type="OrthoDB" id="5329317at2759"/>
<dbReference type="Gene3D" id="1.20.58.1710">
    <property type="match status" value="1"/>
</dbReference>
<evidence type="ECO:0000256" key="8">
    <source>
        <dbReference type="ARBA" id="ARBA00031261"/>
    </source>
</evidence>
<sequence length="241" mass="26779">MQSTSSMTTEDLKALDVARNRAAAMVKSLEVIEGDLMHHEPLPNWPSLQKSSALLLRNITFLLESTATNHDALQRMHSYPLAAFPGQSQSNLLHQLLRKKLEPHVEDWISEGLGHASKFCEMGEFGEGPTVGQKEGGLDEYDVSELWEWAGPAENDIARQVFTAEDEDDEDEDDEGEDEDEEDEPMKDAAPAKENEPPRLPLGTVLTYMSTGAVPKVVDRAKDLRDQQAALKRQQAPAGMR</sequence>
<name>A0A6A6RAN9_9PEZI</name>
<evidence type="ECO:0000313" key="11">
    <source>
        <dbReference type="EMBL" id="KAF2501472.1"/>
    </source>
</evidence>
<dbReference type="GO" id="GO:0003712">
    <property type="term" value="F:transcription coregulator activity"/>
    <property type="evidence" value="ECO:0007669"/>
    <property type="project" value="InterPro"/>
</dbReference>
<evidence type="ECO:0000256" key="3">
    <source>
        <dbReference type="ARBA" id="ARBA00020637"/>
    </source>
</evidence>
<dbReference type="PANTHER" id="PTHR13074:SF9">
    <property type="entry name" value="MEDIATOR OF RNA POLYMERASE II TRANSCRIPTION SUBUNIT 8"/>
    <property type="match status" value="1"/>
</dbReference>
<comment type="similarity">
    <text evidence="2 9">Belongs to the Mediator complex subunit 8 family.</text>
</comment>
<evidence type="ECO:0000256" key="10">
    <source>
        <dbReference type="SAM" id="MobiDB-lite"/>
    </source>
</evidence>
<dbReference type="AlphaFoldDB" id="A0A6A6RAN9"/>
<evidence type="ECO:0000256" key="9">
    <source>
        <dbReference type="RuleBase" id="RU364144"/>
    </source>
</evidence>
<dbReference type="InterPro" id="IPR019364">
    <property type="entry name" value="Mediatior_Med8_fun/met"/>
</dbReference>